<dbReference type="PROSITE" id="PS51257">
    <property type="entry name" value="PROKAR_LIPOPROTEIN"/>
    <property type="match status" value="1"/>
</dbReference>
<evidence type="ECO:0000313" key="4">
    <source>
        <dbReference type="Proteomes" id="UP001209885"/>
    </source>
</evidence>
<dbReference type="SMART" id="SM00710">
    <property type="entry name" value="PbH1"/>
    <property type="match status" value="6"/>
</dbReference>
<feature type="domain" description="Right handed beta helix" evidence="2">
    <location>
        <begin position="147"/>
        <end position="290"/>
    </location>
</feature>
<accession>A0ABT3RXF3</accession>
<gene>
    <name evidence="3" type="ORF">OO013_19315</name>
</gene>
<organism evidence="3 4">
    <name type="scientific">Mangrovivirga halotolerans</name>
    <dbReference type="NCBI Taxonomy" id="2993936"/>
    <lineage>
        <taxon>Bacteria</taxon>
        <taxon>Pseudomonadati</taxon>
        <taxon>Bacteroidota</taxon>
        <taxon>Cytophagia</taxon>
        <taxon>Cytophagales</taxon>
        <taxon>Mangrovivirgaceae</taxon>
        <taxon>Mangrovivirga</taxon>
    </lineage>
</organism>
<dbReference type="EMBL" id="JAPFQN010000013">
    <property type="protein sequence ID" value="MCX2746038.1"/>
    <property type="molecule type" value="Genomic_DNA"/>
</dbReference>
<dbReference type="SUPFAM" id="SSF51126">
    <property type="entry name" value="Pectin lyase-like"/>
    <property type="match status" value="1"/>
</dbReference>
<dbReference type="InterPro" id="IPR011050">
    <property type="entry name" value="Pectin_lyase_fold/virulence"/>
</dbReference>
<keyword evidence="1" id="KW-0732">Signal</keyword>
<evidence type="ECO:0000313" key="3">
    <source>
        <dbReference type="EMBL" id="MCX2746038.1"/>
    </source>
</evidence>
<keyword evidence="4" id="KW-1185">Reference proteome</keyword>
<evidence type="ECO:0000256" key="1">
    <source>
        <dbReference type="SAM" id="SignalP"/>
    </source>
</evidence>
<feature type="signal peptide" evidence="1">
    <location>
        <begin position="1"/>
        <end position="20"/>
    </location>
</feature>
<comment type="caution">
    <text evidence="3">The sequence shown here is derived from an EMBL/GenBank/DDBJ whole genome shotgun (WGS) entry which is preliminary data.</text>
</comment>
<evidence type="ECO:0000259" key="2">
    <source>
        <dbReference type="Pfam" id="PF13229"/>
    </source>
</evidence>
<dbReference type="NCBIfam" id="TIGR03805">
    <property type="entry name" value="beta_helix_1"/>
    <property type="match status" value="1"/>
</dbReference>
<dbReference type="RefSeq" id="WP_266058705.1">
    <property type="nucleotide sequence ID" value="NZ_JAPFQN010000013.1"/>
</dbReference>
<dbReference type="Pfam" id="PF13229">
    <property type="entry name" value="Beta_helix"/>
    <property type="match status" value="1"/>
</dbReference>
<dbReference type="InterPro" id="IPR006626">
    <property type="entry name" value="PbH1"/>
</dbReference>
<proteinExistence type="predicted"/>
<name>A0ABT3RXF3_9BACT</name>
<protein>
    <submittedName>
        <fullName evidence="3">Right-handed parallel beta-helix repeat-containing protein</fullName>
    </submittedName>
</protein>
<feature type="chain" id="PRO_5045053168" evidence="1">
    <location>
        <begin position="21"/>
        <end position="415"/>
    </location>
</feature>
<dbReference type="InterPro" id="IPR022442">
    <property type="entry name" value="SO_2930-like_dom"/>
</dbReference>
<dbReference type="InterPro" id="IPR012334">
    <property type="entry name" value="Pectin_lyas_fold"/>
</dbReference>
<sequence>MKQLNLSLLALFLLFLGACDDDDEGSRNRIVISPGPDAQAEVQTAFIEANAGTDIVFEAGTYNFTSQLSIDDKNDIRILGAGRESTILNFSQQTGGGEGLLATNCENILFQDFTIEDTDGDALKTRDCDFVTFLNVGTVWSGTPSTDNGAYGLYPVLCTNVLIDNCYAYGASDAGIYVGQTTNAVVRNSTAEGNVAGIEIENTINADVYGNTATDNTGGILIFDLPGLSQYGNTCRVFNNTVSDNNRTNFAPAGNVVAEVPAGTGIMMLSTRKVEIFDNDLLDNMFANIIAASYLIINDNPGDPDYVAFWNEIYVHDNTYSRNGTYNQNQNQTAMCINTFIETWNELEQPDILIDGITGGAFCIKETPSPSFINVDAFNLDTSDCSGTAKTDLSIYDCEGEVLPAVSFDPYGASL</sequence>
<dbReference type="Gene3D" id="2.160.20.10">
    <property type="entry name" value="Single-stranded right-handed beta-helix, Pectin lyase-like"/>
    <property type="match status" value="1"/>
</dbReference>
<dbReference type="InterPro" id="IPR039448">
    <property type="entry name" value="Beta_helix"/>
</dbReference>
<reference evidence="3 4" key="1">
    <citation type="submission" date="2022-11" db="EMBL/GenBank/DDBJ databases">
        <title>The characterization of three novel Bacteroidetes species and genomic analysis of their roles in tidal elemental geochemical cycles.</title>
        <authorList>
            <person name="Ma K."/>
        </authorList>
    </citation>
    <scope>NUCLEOTIDE SEQUENCE [LARGE SCALE GENOMIC DNA]</scope>
    <source>
        <strain evidence="3 4">M17</strain>
    </source>
</reference>
<dbReference type="Proteomes" id="UP001209885">
    <property type="component" value="Unassembled WGS sequence"/>
</dbReference>